<protein>
    <recommendedName>
        <fullName evidence="8">Major facilitator superfamily (MFS) profile domain-containing protein</fullName>
    </recommendedName>
</protein>
<evidence type="ECO:0000256" key="7">
    <source>
        <dbReference type="SAM" id="Phobius"/>
    </source>
</evidence>
<dbReference type="PANTHER" id="PTHR43791:SF63">
    <property type="entry name" value="HIGH AFFINITY CYSTEINE TRANSPORTER"/>
    <property type="match status" value="1"/>
</dbReference>
<evidence type="ECO:0000256" key="4">
    <source>
        <dbReference type="ARBA" id="ARBA00022989"/>
    </source>
</evidence>
<reference evidence="9" key="1">
    <citation type="submission" date="2021-10" db="EMBL/GenBank/DDBJ databases">
        <authorList>
            <person name="Piombo E."/>
        </authorList>
    </citation>
    <scope>NUCLEOTIDE SEQUENCE</scope>
</reference>
<organism evidence="9 10">
    <name type="scientific">Clonostachys byssicola</name>
    <dbReference type="NCBI Taxonomy" id="160290"/>
    <lineage>
        <taxon>Eukaryota</taxon>
        <taxon>Fungi</taxon>
        <taxon>Dikarya</taxon>
        <taxon>Ascomycota</taxon>
        <taxon>Pezizomycotina</taxon>
        <taxon>Sordariomycetes</taxon>
        <taxon>Hypocreomycetidae</taxon>
        <taxon>Hypocreales</taxon>
        <taxon>Bionectriaceae</taxon>
        <taxon>Clonostachys</taxon>
    </lineage>
</organism>
<evidence type="ECO:0000259" key="8">
    <source>
        <dbReference type="PROSITE" id="PS50850"/>
    </source>
</evidence>
<keyword evidence="3 7" id="KW-0812">Transmembrane</keyword>
<proteinExistence type="inferred from homology"/>
<sequence length="505" mass="56998">MDSPKVTNAAERPELFDIDDNLKAPNDKVDNEVAQYAGATRVEIDPDTDKRLKTMIDRRVLVVMIVTYFMQALDKGTISFVSIMDFNKDTHLVGQQFSWLTTCTYIAVLIAEFPTNMIIQRVPIAKYLSFNIICWGIVLGCHAACRNFPSLVVVRTLLGAFETCCQPIFIVLSAMWYKRSEQAAAVTYWYMMNGGQQIVGGLLAYCFALISSGPLRSWQALFIAYGGVTVLWGIFVAYWLPDSPMRAKCFTEGDKRLMVERVRENQTSLQNKKWKREQFIEALTDPQAWCYCLISVCTTLPTSGLGAFKSIIISGFKFTVLQTQLLAMVLGFYIIIVLFSTVWLVKKTGQNLLVMGAFVIPSFAGTIVLMTVENKSEASRIGLLISYYITLSFWSAQTLSLSMISRNIAGQTKKATVVAMNFISWATAAAIGPQVFLSWDAPRYFIAFSTHMGCYTLLVCVIAFLRWHLKRQNGIKDERGEQDQSFANAFDDLTDRENTNFRYIY</sequence>
<dbReference type="SUPFAM" id="SSF103473">
    <property type="entry name" value="MFS general substrate transporter"/>
    <property type="match status" value="1"/>
</dbReference>
<evidence type="ECO:0000256" key="6">
    <source>
        <dbReference type="ARBA" id="ARBA00037968"/>
    </source>
</evidence>
<dbReference type="PROSITE" id="PS50850">
    <property type="entry name" value="MFS"/>
    <property type="match status" value="1"/>
</dbReference>
<keyword evidence="10" id="KW-1185">Reference proteome</keyword>
<evidence type="ECO:0000313" key="10">
    <source>
        <dbReference type="Proteomes" id="UP000754883"/>
    </source>
</evidence>
<dbReference type="Proteomes" id="UP000754883">
    <property type="component" value="Unassembled WGS sequence"/>
</dbReference>
<keyword evidence="4 7" id="KW-1133">Transmembrane helix</keyword>
<comment type="caution">
    <text evidence="9">The sequence shown here is derived from an EMBL/GenBank/DDBJ whole genome shotgun (WGS) entry which is preliminary data.</text>
</comment>
<name>A0A9N9UV51_9HYPO</name>
<evidence type="ECO:0000313" key="9">
    <source>
        <dbReference type="EMBL" id="CAH0000112.1"/>
    </source>
</evidence>
<dbReference type="Pfam" id="PF07690">
    <property type="entry name" value="MFS_1"/>
    <property type="match status" value="1"/>
</dbReference>
<feature type="transmembrane region" description="Helical" evidence="7">
    <location>
        <begin position="445"/>
        <end position="469"/>
    </location>
</feature>
<dbReference type="InterPro" id="IPR011701">
    <property type="entry name" value="MFS"/>
</dbReference>
<evidence type="ECO:0000256" key="3">
    <source>
        <dbReference type="ARBA" id="ARBA00022692"/>
    </source>
</evidence>
<feature type="transmembrane region" description="Helical" evidence="7">
    <location>
        <begin position="325"/>
        <end position="345"/>
    </location>
</feature>
<feature type="transmembrane region" description="Helical" evidence="7">
    <location>
        <begin position="189"/>
        <end position="210"/>
    </location>
</feature>
<dbReference type="EMBL" id="CABFNO020001553">
    <property type="protein sequence ID" value="CAH0000112.1"/>
    <property type="molecule type" value="Genomic_DNA"/>
</dbReference>
<evidence type="ECO:0000256" key="5">
    <source>
        <dbReference type="ARBA" id="ARBA00023136"/>
    </source>
</evidence>
<dbReference type="Gene3D" id="1.20.1250.20">
    <property type="entry name" value="MFS general substrate transporter like domains"/>
    <property type="match status" value="1"/>
</dbReference>
<gene>
    <name evidence="9" type="ORF">CBYS24578_00002934</name>
</gene>
<dbReference type="FunFam" id="1.20.1250.20:FF:000064">
    <property type="entry name" value="MFS allantoate transporter"/>
    <property type="match status" value="1"/>
</dbReference>
<dbReference type="AlphaFoldDB" id="A0A9N9UV51"/>
<feature type="domain" description="Major facilitator superfamily (MFS) profile" evidence="8">
    <location>
        <begin position="60"/>
        <end position="505"/>
    </location>
</feature>
<dbReference type="GO" id="GO:0016020">
    <property type="term" value="C:membrane"/>
    <property type="evidence" value="ECO:0007669"/>
    <property type="project" value="UniProtKB-SubCell"/>
</dbReference>
<dbReference type="GO" id="GO:0033229">
    <property type="term" value="F:cysteine transmembrane transporter activity"/>
    <property type="evidence" value="ECO:0007669"/>
    <property type="project" value="TreeGrafter"/>
</dbReference>
<evidence type="ECO:0000256" key="2">
    <source>
        <dbReference type="ARBA" id="ARBA00022448"/>
    </source>
</evidence>
<feature type="transmembrane region" description="Helical" evidence="7">
    <location>
        <begin position="288"/>
        <end position="313"/>
    </location>
</feature>
<feature type="transmembrane region" description="Helical" evidence="7">
    <location>
        <begin position="416"/>
        <end position="439"/>
    </location>
</feature>
<feature type="transmembrane region" description="Helical" evidence="7">
    <location>
        <begin position="60"/>
        <end position="84"/>
    </location>
</feature>
<dbReference type="InterPro" id="IPR036259">
    <property type="entry name" value="MFS_trans_sf"/>
</dbReference>
<feature type="transmembrane region" description="Helical" evidence="7">
    <location>
        <begin position="127"/>
        <end position="145"/>
    </location>
</feature>
<feature type="transmembrane region" description="Helical" evidence="7">
    <location>
        <begin position="222"/>
        <end position="240"/>
    </location>
</feature>
<feature type="transmembrane region" description="Helical" evidence="7">
    <location>
        <begin position="96"/>
        <end position="115"/>
    </location>
</feature>
<accession>A0A9N9UV51</accession>
<keyword evidence="5 7" id="KW-0472">Membrane</keyword>
<comment type="subcellular location">
    <subcellularLocation>
        <location evidence="1">Membrane</location>
        <topology evidence="1">Multi-pass membrane protein</topology>
    </subcellularLocation>
</comment>
<keyword evidence="2" id="KW-0813">Transport</keyword>
<evidence type="ECO:0000256" key="1">
    <source>
        <dbReference type="ARBA" id="ARBA00004141"/>
    </source>
</evidence>
<dbReference type="InterPro" id="IPR020846">
    <property type="entry name" value="MFS_dom"/>
</dbReference>
<feature type="transmembrane region" description="Helical" evidence="7">
    <location>
        <begin position="157"/>
        <end position="177"/>
    </location>
</feature>
<dbReference type="OrthoDB" id="6730379at2759"/>
<dbReference type="PANTHER" id="PTHR43791">
    <property type="entry name" value="PERMEASE-RELATED"/>
    <property type="match status" value="1"/>
</dbReference>
<feature type="transmembrane region" description="Helical" evidence="7">
    <location>
        <begin position="352"/>
        <end position="372"/>
    </location>
</feature>
<comment type="similarity">
    <text evidence="6">Belongs to the major facilitator superfamily. Allantoate permease family.</text>
</comment>
<feature type="transmembrane region" description="Helical" evidence="7">
    <location>
        <begin position="384"/>
        <end position="404"/>
    </location>
</feature>